<protein>
    <submittedName>
        <fullName evidence="2">Uncharacterized protein</fullName>
    </submittedName>
</protein>
<name>A0A2H4SS24_CORMI</name>
<organism evidence="2 3">
    <name type="scientific">Cordyceps militaris</name>
    <name type="common">Caterpillar fungus</name>
    <name type="synonym">Clavaria militaris</name>
    <dbReference type="NCBI Taxonomy" id="73501"/>
    <lineage>
        <taxon>Eukaryota</taxon>
        <taxon>Fungi</taxon>
        <taxon>Dikarya</taxon>
        <taxon>Ascomycota</taxon>
        <taxon>Pezizomycotina</taxon>
        <taxon>Sordariomycetes</taxon>
        <taxon>Hypocreomycetidae</taxon>
        <taxon>Hypocreales</taxon>
        <taxon>Cordycipitaceae</taxon>
        <taxon>Cordyceps</taxon>
    </lineage>
</organism>
<dbReference type="AlphaFoldDB" id="A0A2H4SS24"/>
<evidence type="ECO:0000313" key="3">
    <source>
        <dbReference type="Proteomes" id="UP000323067"/>
    </source>
</evidence>
<dbReference type="EMBL" id="CP023326">
    <property type="protein sequence ID" value="ATY65893.1"/>
    <property type="molecule type" value="Genomic_DNA"/>
</dbReference>
<proteinExistence type="predicted"/>
<feature type="region of interest" description="Disordered" evidence="1">
    <location>
        <begin position="1"/>
        <end position="103"/>
    </location>
</feature>
<dbReference type="Proteomes" id="UP000323067">
    <property type="component" value="Chromosome iii"/>
</dbReference>
<sequence>MDFIKKAAGDALNKGNSSNNNQQTQGGDNTQQQQQGGDNQQQQGSSGSSTDAGKQDYLDKGIGFASKKAGYNVDRNTEEKIGDGVRGAYEKFSGSKVPEKFSN</sequence>
<evidence type="ECO:0000256" key="1">
    <source>
        <dbReference type="SAM" id="MobiDB-lite"/>
    </source>
</evidence>
<dbReference type="VEuPathDB" id="FungiDB:A9K55_001645"/>
<accession>A0A2H4SS24</accession>
<gene>
    <name evidence="2" type="ORF">A9K55_001645</name>
</gene>
<feature type="compositionally biased region" description="Low complexity" evidence="1">
    <location>
        <begin position="15"/>
        <end position="51"/>
    </location>
</feature>
<dbReference type="OMA" id="RGMYESA"/>
<reference evidence="2 3" key="1">
    <citation type="journal article" date="2017" name="BMC Genomics">
        <title>Chromosome level assembly and secondary metabolite potential of the parasitic fungus Cordyceps militaris.</title>
        <authorList>
            <person name="Kramer G.J."/>
            <person name="Nodwell J.R."/>
        </authorList>
    </citation>
    <scope>NUCLEOTIDE SEQUENCE [LARGE SCALE GENOMIC DNA]</scope>
    <source>
        <strain evidence="2 3">ATCC 34164</strain>
    </source>
</reference>
<evidence type="ECO:0000313" key="2">
    <source>
        <dbReference type="EMBL" id="ATY65893.1"/>
    </source>
</evidence>
<dbReference type="VEuPathDB" id="FungiDB:CCM_00468"/>
<dbReference type="OrthoDB" id="3050608at2759"/>